<feature type="domain" description="Histidine kinase" evidence="11">
    <location>
        <begin position="426"/>
        <end position="630"/>
    </location>
</feature>
<feature type="transmembrane region" description="Helical" evidence="9">
    <location>
        <begin position="240"/>
        <end position="260"/>
    </location>
</feature>
<dbReference type="InterPro" id="IPR005467">
    <property type="entry name" value="His_kinase_dom"/>
</dbReference>
<accession>A0A163KMW8</accession>
<keyword evidence="9" id="KW-1133">Transmembrane helix</keyword>
<dbReference type="Gene3D" id="3.30.565.10">
    <property type="entry name" value="Histidine kinase-like ATPase, C-terminal domain"/>
    <property type="match status" value="1"/>
</dbReference>
<organism evidence="12 13">
    <name type="scientific">Paenibacillus glucanolyticus</name>
    <dbReference type="NCBI Taxonomy" id="59843"/>
    <lineage>
        <taxon>Bacteria</taxon>
        <taxon>Bacillati</taxon>
        <taxon>Bacillota</taxon>
        <taxon>Bacilli</taxon>
        <taxon>Bacillales</taxon>
        <taxon>Paenibacillaceae</taxon>
        <taxon>Paenibacillus</taxon>
    </lineage>
</organism>
<evidence type="ECO:0000256" key="3">
    <source>
        <dbReference type="ARBA" id="ARBA00022553"/>
    </source>
</evidence>
<dbReference type="EC" id="2.7.13.3" evidence="2"/>
<feature type="transmembrane region" description="Helical" evidence="9">
    <location>
        <begin position="209"/>
        <end position="234"/>
    </location>
</feature>
<feature type="chain" id="PRO_5038946045" description="histidine kinase" evidence="10">
    <location>
        <begin position="28"/>
        <end position="635"/>
    </location>
</feature>
<keyword evidence="9" id="KW-0472">Membrane</keyword>
<dbReference type="InterPro" id="IPR036097">
    <property type="entry name" value="HisK_dim/P_sf"/>
</dbReference>
<dbReference type="PANTHER" id="PTHR43065">
    <property type="entry name" value="SENSOR HISTIDINE KINASE"/>
    <property type="match status" value="1"/>
</dbReference>
<dbReference type="OrthoDB" id="9815750at2"/>
<name>A0A163KMW8_9BACL</name>
<keyword evidence="5" id="KW-0547">Nucleotide-binding</keyword>
<dbReference type="InterPro" id="IPR036890">
    <property type="entry name" value="HATPase_C_sf"/>
</dbReference>
<comment type="catalytic activity">
    <reaction evidence="1">
        <text>ATP + protein L-histidine = ADP + protein N-phospho-L-histidine.</text>
        <dbReference type="EC" id="2.7.13.3"/>
    </reaction>
</comment>
<dbReference type="Proteomes" id="UP000076796">
    <property type="component" value="Unassembled WGS sequence"/>
</dbReference>
<dbReference type="InterPro" id="IPR003594">
    <property type="entry name" value="HATPase_dom"/>
</dbReference>
<dbReference type="PROSITE" id="PS50109">
    <property type="entry name" value="HIS_KIN"/>
    <property type="match status" value="1"/>
</dbReference>
<feature type="transmembrane region" description="Helical" evidence="9">
    <location>
        <begin position="303"/>
        <end position="331"/>
    </location>
</feature>
<dbReference type="InterPro" id="IPR004358">
    <property type="entry name" value="Sig_transdc_His_kin-like_C"/>
</dbReference>
<keyword evidence="9" id="KW-0812">Transmembrane</keyword>
<dbReference type="AlphaFoldDB" id="A0A163KMW8"/>
<keyword evidence="4" id="KW-0808">Transferase</keyword>
<dbReference type="SUPFAM" id="SSF47384">
    <property type="entry name" value="Homodimeric domain of signal transducing histidine kinase"/>
    <property type="match status" value="1"/>
</dbReference>
<dbReference type="GeneID" id="97557223"/>
<keyword evidence="10" id="KW-0732">Signal</keyword>
<dbReference type="Pfam" id="PF00512">
    <property type="entry name" value="HisKA"/>
    <property type="match status" value="1"/>
</dbReference>
<feature type="transmembrane region" description="Helical" evidence="9">
    <location>
        <begin position="280"/>
        <end position="297"/>
    </location>
</feature>
<evidence type="ECO:0000259" key="11">
    <source>
        <dbReference type="PROSITE" id="PS50109"/>
    </source>
</evidence>
<keyword evidence="13" id="KW-1185">Reference proteome</keyword>
<sequence>MKDMPKYIFLLVLPLLLFISMMSPEQADAYDAQILIPDWQYMRDLEPQDVVSPANIQDPGRWVEGRPDETGPPKSDGVYSAWNRFTLPKFPWSQSAIMIDRIKGQNVIVFLENELLYEAKRDYMYTNHSLLLPIHPEDAGKTIYLWMSGVSDITLGIDSNVRLGEYDQLRGAFIKNDLEDFILGSSFLFIAVVMFCCCLFLPKHTVSSWLALSVVILASGALLITYSPFLYTFYGDLGNVWVTAFDVALLTVLPAMYYYFEKIYGSGPYRLIRYCRRFQMIYSLACVIFLVVNLLSGNQFYDIYYLVSVQILGVLIILQLLLLVGTTILYASKRNKDAYIFSFGFGIMALTTLGDLLAFYYKDQKYDFFLWKWGVIALIVSLIVMLGRKFVRSHEQVVQYSRKLEMFNNELQRSEKMEIISELAASVAHEVRNPLQVTRGFMQLLSQNSKETEKEYFGLALKELDRASAIITDFLTFAKPELEHEVKLNVYEELKHVKGILLPLANLSGGTIKLDDTKDLYINGNSSKLKQAMINIVKNSIEALDEEGIIRIWAYAESEEVVIHIKDNGIGMDDRDLERLGEAYFSNKSKGTGLGLMVTFRIIEAMRGTIHFMSEKGSGTEAVIRFPAANVSQPE</sequence>
<dbReference type="STRING" id="59843.A3958_15620"/>
<dbReference type="EMBL" id="LWMH01000001">
    <property type="protein sequence ID" value="KZS47366.1"/>
    <property type="molecule type" value="Genomic_DNA"/>
</dbReference>
<keyword evidence="6 12" id="KW-0418">Kinase</keyword>
<keyword evidence="8" id="KW-0902">Two-component regulatory system</keyword>
<evidence type="ECO:0000256" key="4">
    <source>
        <dbReference type="ARBA" id="ARBA00022679"/>
    </source>
</evidence>
<evidence type="ECO:0000256" key="10">
    <source>
        <dbReference type="SAM" id="SignalP"/>
    </source>
</evidence>
<evidence type="ECO:0000256" key="8">
    <source>
        <dbReference type="ARBA" id="ARBA00023012"/>
    </source>
</evidence>
<evidence type="ECO:0000256" key="2">
    <source>
        <dbReference type="ARBA" id="ARBA00012438"/>
    </source>
</evidence>
<dbReference type="PRINTS" id="PR00344">
    <property type="entry name" value="BCTRLSENSOR"/>
</dbReference>
<feature type="transmembrane region" description="Helical" evidence="9">
    <location>
        <begin position="181"/>
        <end position="202"/>
    </location>
</feature>
<keyword evidence="3" id="KW-0597">Phosphoprotein</keyword>
<evidence type="ECO:0000313" key="12">
    <source>
        <dbReference type="EMBL" id="KZS47366.1"/>
    </source>
</evidence>
<evidence type="ECO:0000313" key="13">
    <source>
        <dbReference type="Proteomes" id="UP000076796"/>
    </source>
</evidence>
<reference evidence="12" key="1">
    <citation type="journal article" date="2016" name="Genome Announc.">
        <title>Draft genomes of two strains of Paenibacillus glucanolyticus with capability to degrade lignocellulose.</title>
        <authorList>
            <person name="Mathews S.L."/>
            <person name="Pawlak J."/>
            <person name="Grunden A.M."/>
        </authorList>
    </citation>
    <scope>NUCLEOTIDE SEQUENCE [LARGE SCALE GENOMIC DNA]</scope>
    <source>
        <strain evidence="12">SLM1</strain>
    </source>
</reference>
<dbReference type="SMART" id="SM00388">
    <property type="entry name" value="HisKA"/>
    <property type="match status" value="1"/>
</dbReference>
<feature type="transmembrane region" description="Helical" evidence="9">
    <location>
        <begin position="368"/>
        <end position="386"/>
    </location>
</feature>
<dbReference type="Gene3D" id="1.10.287.130">
    <property type="match status" value="1"/>
</dbReference>
<dbReference type="InterPro" id="IPR003661">
    <property type="entry name" value="HisK_dim/P_dom"/>
</dbReference>
<evidence type="ECO:0000256" key="6">
    <source>
        <dbReference type="ARBA" id="ARBA00022777"/>
    </source>
</evidence>
<dbReference type="SMART" id="SM00387">
    <property type="entry name" value="HATPase_c"/>
    <property type="match status" value="1"/>
</dbReference>
<feature type="signal peptide" evidence="10">
    <location>
        <begin position="1"/>
        <end position="27"/>
    </location>
</feature>
<comment type="caution">
    <text evidence="12">The sequence shown here is derived from an EMBL/GenBank/DDBJ whole genome shotgun (WGS) entry which is preliminary data.</text>
</comment>
<evidence type="ECO:0000256" key="7">
    <source>
        <dbReference type="ARBA" id="ARBA00022840"/>
    </source>
</evidence>
<evidence type="ECO:0000256" key="5">
    <source>
        <dbReference type="ARBA" id="ARBA00022741"/>
    </source>
</evidence>
<dbReference type="SUPFAM" id="SSF55874">
    <property type="entry name" value="ATPase domain of HSP90 chaperone/DNA topoisomerase II/histidine kinase"/>
    <property type="match status" value="1"/>
</dbReference>
<protein>
    <recommendedName>
        <fullName evidence="2">histidine kinase</fullName>
        <ecNumber evidence="2">2.7.13.3</ecNumber>
    </recommendedName>
</protein>
<feature type="transmembrane region" description="Helical" evidence="9">
    <location>
        <begin position="338"/>
        <end position="362"/>
    </location>
</feature>
<dbReference type="RefSeq" id="WP_063478825.1">
    <property type="nucleotide sequence ID" value="NZ_CP147845.1"/>
</dbReference>
<dbReference type="GO" id="GO:0000155">
    <property type="term" value="F:phosphorelay sensor kinase activity"/>
    <property type="evidence" value="ECO:0007669"/>
    <property type="project" value="InterPro"/>
</dbReference>
<dbReference type="CDD" id="cd00082">
    <property type="entry name" value="HisKA"/>
    <property type="match status" value="1"/>
</dbReference>
<dbReference type="Pfam" id="PF02518">
    <property type="entry name" value="HATPase_c"/>
    <property type="match status" value="1"/>
</dbReference>
<dbReference type="PANTHER" id="PTHR43065:SF46">
    <property type="entry name" value="C4-DICARBOXYLATE TRANSPORT SENSOR PROTEIN DCTB"/>
    <property type="match status" value="1"/>
</dbReference>
<evidence type="ECO:0000256" key="1">
    <source>
        <dbReference type="ARBA" id="ARBA00000085"/>
    </source>
</evidence>
<keyword evidence="7" id="KW-0067">ATP-binding</keyword>
<proteinExistence type="predicted"/>
<evidence type="ECO:0000256" key="9">
    <source>
        <dbReference type="SAM" id="Phobius"/>
    </source>
</evidence>
<gene>
    <name evidence="12" type="ORF">AWU65_16240</name>
</gene>
<dbReference type="GO" id="GO:0005524">
    <property type="term" value="F:ATP binding"/>
    <property type="evidence" value="ECO:0007669"/>
    <property type="project" value="UniProtKB-KW"/>
</dbReference>